<organism evidence="3">
    <name type="scientific">Lygus hesperus</name>
    <name type="common">Western plant bug</name>
    <dbReference type="NCBI Taxonomy" id="30085"/>
    <lineage>
        <taxon>Eukaryota</taxon>
        <taxon>Metazoa</taxon>
        <taxon>Ecdysozoa</taxon>
        <taxon>Arthropoda</taxon>
        <taxon>Hexapoda</taxon>
        <taxon>Insecta</taxon>
        <taxon>Pterygota</taxon>
        <taxon>Neoptera</taxon>
        <taxon>Paraneoptera</taxon>
        <taxon>Hemiptera</taxon>
        <taxon>Heteroptera</taxon>
        <taxon>Panheteroptera</taxon>
        <taxon>Cimicomorpha</taxon>
        <taxon>Miridae</taxon>
        <taxon>Mirini</taxon>
        <taxon>Lygus</taxon>
    </lineage>
</organism>
<name>A0A0A9X9Y8_LYGHE</name>
<protein>
    <submittedName>
        <fullName evidence="3">Unconventional myosin-XVIIIb</fullName>
    </submittedName>
</protein>
<dbReference type="AlphaFoldDB" id="A0A0A9X9Y8"/>
<reference evidence="3" key="2">
    <citation type="submission" date="2014-07" db="EMBL/GenBank/DDBJ databases">
        <authorList>
            <person name="Hull J."/>
        </authorList>
    </citation>
    <scope>NUCLEOTIDE SEQUENCE</scope>
</reference>
<feature type="compositionally biased region" description="Polar residues" evidence="2">
    <location>
        <begin position="391"/>
        <end position="403"/>
    </location>
</feature>
<feature type="coiled-coil region" evidence="1">
    <location>
        <begin position="195"/>
        <end position="229"/>
    </location>
</feature>
<evidence type="ECO:0000256" key="1">
    <source>
        <dbReference type="SAM" id="Coils"/>
    </source>
</evidence>
<accession>A0A0A9X9Y8</accession>
<evidence type="ECO:0000313" key="4">
    <source>
        <dbReference type="EMBL" id="JAQ11699.1"/>
    </source>
</evidence>
<reference evidence="4" key="3">
    <citation type="journal article" date="2016" name="Gigascience">
        <title>De novo construction of an expanded transcriptome assembly for the western tarnished plant bug, Lygus hesperus.</title>
        <authorList>
            <person name="Tassone E.E."/>
            <person name="Geib S.M."/>
            <person name="Hall B."/>
            <person name="Fabrick J.A."/>
            <person name="Brent C.S."/>
            <person name="Hull J.J."/>
        </authorList>
    </citation>
    <scope>NUCLEOTIDE SEQUENCE</scope>
</reference>
<proteinExistence type="predicted"/>
<evidence type="ECO:0000256" key="2">
    <source>
        <dbReference type="SAM" id="MobiDB-lite"/>
    </source>
</evidence>
<evidence type="ECO:0000313" key="3">
    <source>
        <dbReference type="EMBL" id="JAG16814.1"/>
    </source>
</evidence>
<dbReference type="EMBL" id="GDHC01006930">
    <property type="protein sequence ID" value="JAQ11699.1"/>
    <property type="molecule type" value="Transcribed_RNA"/>
</dbReference>
<keyword evidence="1" id="KW-0175">Coiled coil</keyword>
<feature type="region of interest" description="Disordered" evidence="2">
    <location>
        <begin position="381"/>
        <end position="403"/>
    </location>
</feature>
<dbReference type="EMBL" id="GBHO01026790">
    <property type="protein sequence ID" value="JAG16814.1"/>
    <property type="molecule type" value="Transcribed_RNA"/>
</dbReference>
<reference evidence="3" key="1">
    <citation type="journal article" date="2014" name="PLoS ONE">
        <title>Transcriptome-Based Identification of ABC Transporters in the Western Tarnished Plant Bug Lygus hesperus.</title>
        <authorList>
            <person name="Hull J.J."/>
            <person name="Chaney K."/>
            <person name="Geib S.M."/>
            <person name="Fabrick J.A."/>
            <person name="Brent C.S."/>
            <person name="Walsh D."/>
            <person name="Lavine L.C."/>
        </authorList>
    </citation>
    <scope>NUCLEOTIDE SEQUENCE</scope>
</reference>
<sequence>MKVKYESTLLTMKRWMKDLHSHISTIIDSTSTCTVVDTSTSSQYDICDSTSSDPYTPFSLCGSDGTTTTETATTTTSEAARSAAHNTVLAVDSNLHQDFNTATCLNDICEHTPDSRSDQYSIMWQRVVSDIPSKFTSPYVPGEGGSSVCMSEEKDDSSMDAGIDALVTETQRDYNILYDTCNLLGHILEANLMERRKLQNIHQMATARISEYEQQIVRLQDIINTLQGAYGDEQTQRKSVENQSQMLIQLLNGKCRAYSTALVQSTLKQNRIEELAAALHEQASKGQKLREYVSELEQYIEYLLSTLYICERNFQYSILVSSLLNTMVCKRVQDIQGSGKCYNCYTSNNDVSLILPTVLYPTQSSTLSTLSSYRQVGRDRGGVDADIPMSTPGSLNSSSNIYR</sequence>
<gene>
    <name evidence="3" type="primary">MYO18B</name>
    <name evidence="3" type="ORF">CM83_29464</name>
    <name evidence="4" type="ORF">g.34757</name>
</gene>